<accession>A0ABU6XQV5</accession>
<reference evidence="2 3" key="1">
    <citation type="journal article" date="2023" name="Plants (Basel)">
        <title>Bridging the Gap: Combining Genomics and Transcriptomics Approaches to Understand Stylosanthes scabra, an Orphan Legume from the Brazilian Caatinga.</title>
        <authorList>
            <person name="Ferreira-Neto J.R.C."/>
            <person name="da Silva M.D."/>
            <person name="Binneck E."/>
            <person name="de Melo N.F."/>
            <person name="da Silva R.H."/>
            <person name="de Melo A.L.T.M."/>
            <person name="Pandolfi V."/>
            <person name="Bustamante F.O."/>
            <person name="Brasileiro-Vidal A.C."/>
            <person name="Benko-Iseppon A.M."/>
        </authorList>
    </citation>
    <scope>NUCLEOTIDE SEQUENCE [LARGE SCALE GENOMIC DNA]</scope>
    <source>
        <tissue evidence="2">Leaves</tissue>
    </source>
</reference>
<evidence type="ECO:0000313" key="3">
    <source>
        <dbReference type="Proteomes" id="UP001341840"/>
    </source>
</evidence>
<dbReference type="EMBL" id="JASCZI010212474">
    <property type="protein sequence ID" value="MED6199556.1"/>
    <property type="molecule type" value="Genomic_DNA"/>
</dbReference>
<proteinExistence type="predicted"/>
<comment type="caution">
    <text evidence="2">The sequence shown here is derived from an EMBL/GenBank/DDBJ whole genome shotgun (WGS) entry which is preliminary data.</text>
</comment>
<organism evidence="2 3">
    <name type="scientific">Stylosanthes scabra</name>
    <dbReference type="NCBI Taxonomy" id="79078"/>
    <lineage>
        <taxon>Eukaryota</taxon>
        <taxon>Viridiplantae</taxon>
        <taxon>Streptophyta</taxon>
        <taxon>Embryophyta</taxon>
        <taxon>Tracheophyta</taxon>
        <taxon>Spermatophyta</taxon>
        <taxon>Magnoliopsida</taxon>
        <taxon>eudicotyledons</taxon>
        <taxon>Gunneridae</taxon>
        <taxon>Pentapetalae</taxon>
        <taxon>rosids</taxon>
        <taxon>fabids</taxon>
        <taxon>Fabales</taxon>
        <taxon>Fabaceae</taxon>
        <taxon>Papilionoideae</taxon>
        <taxon>50 kb inversion clade</taxon>
        <taxon>dalbergioids sensu lato</taxon>
        <taxon>Dalbergieae</taxon>
        <taxon>Pterocarpus clade</taxon>
        <taxon>Stylosanthes</taxon>
    </lineage>
</organism>
<evidence type="ECO:0000313" key="2">
    <source>
        <dbReference type="EMBL" id="MED6199556.1"/>
    </source>
</evidence>
<name>A0ABU6XQV5_9FABA</name>
<feature type="region of interest" description="Disordered" evidence="1">
    <location>
        <begin position="73"/>
        <end position="131"/>
    </location>
</feature>
<protein>
    <submittedName>
        <fullName evidence="2">Uncharacterized protein</fullName>
    </submittedName>
</protein>
<sequence>MGSGVIYYEYGNHEKFEDNDLKADAELGTFKIRKDFRSRISLFQTVASNAALLTEDVLVNPLSSFTFSYYRDEEEKEIGGMKPSIEKEEASEKEEEKEDPKEDPEEEENPEEEVPASTSLPMDIDATEDYL</sequence>
<dbReference type="Proteomes" id="UP001341840">
    <property type="component" value="Unassembled WGS sequence"/>
</dbReference>
<feature type="compositionally biased region" description="Acidic residues" evidence="1">
    <location>
        <begin position="91"/>
        <end position="114"/>
    </location>
</feature>
<keyword evidence="3" id="KW-1185">Reference proteome</keyword>
<feature type="compositionally biased region" description="Basic and acidic residues" evidence="1">
    <location>
        <begin position="73"/>
        <end position="90"/>
    </location>
</feature>
<evidence type="ECO:0000256" key="1">
    <source>
        <dbReference type="SAM" id="MobiDB-lite"/>
    </source>
</evidence>
<gene>
    <name evidence="2" type="ORF">PIB30_077051</name>
</gene>